<accession>A0A1D1V5N8</accession>
<evidence type="ECO:0000313" key="3">
    <source>
        <dbReference type="EMBL" id="GAU94997.1"/>
    </source>
</evidence>
<dbReference type="AlphaFoldDB" id="A0A1D1V5N8"/>
<evidence type="ECO:0000256" key="1">
    <source>
        <dbReference type="SAM" id="MobiDB-lite"/>
    </source>
</evidence>
<reference evidence="3 4" key="1">
    <citation type="journal article" date="2016" name="Nat. Commun.">
        <title>Extremotolerant tardigrade genome and improved radiotolerance of human cultured cells by tardigrade-unique protein.</title>
        <authorList>
            <person name="Hashimoto T."/>
            <person name="Horikawa D.D."/>
            <person name="Saito Y."/>
            <person name="Kuwahara H."/>
            <person name="Kozuka-Hata H."/>
            <person name="Shin-I T."/>
            <person name="Minakuchi Y."/>
            <person name="Ohishi K."/>
            <person name="Motoyama A."/>
            <person name="Aizu T."/>
            <person name="Enomoto A."/>
            <person name="Kondo K."/>
            <person name="Tanaka S."/>
            <person name="Hara Y."/>
            <person name="Koshikawa S."/>
            <person name="Sagara H."/>
            <person name="Miura T."/>
            <person name="Yokobori S."/>
            <person name="Miyagawa K."/>
            <person name="Suzuki Y."/>
            <person name="Kubo T."/>
            <person name="Oyama M."/>
            <person name="Kohara Y."/>
            <person name="Fujiyama A."/>
            <person name="Arakawa K."/>
            <person name="Katayama T."/>
            <person name="Toyoda A."/>
            <person name="Kunieda T."/>
        </authorList>
    </citation>
    <scope>NUCLEOTIDE SEQUENCE [LARGE SCALE GENOMIC DNA]</scope>
    <source>
        <strain evidence="3 4">YOKOZUNA-1</strain>
    </source>
</reference>
<organism evidence="3 4">
    <name type="scientific">Ramazzottius varieornatus</name>
    <name type="common">Water bear</name>
    <name type="synonym">Tardigrade</name>
    <dbReference type="NCBI Taxonomy" id="947166"/>
    <lineage>
        <taxon>Eukaryota</taxon>
        <taxon>Metazoa</taxon>
        <taxon>Ecdysozoa</taxon>
        <taxon>Tardigrada</taxon>
        <taxon>Eutardigrada</taxon>
        <taxon>Parachela</taxon>
        <taxon>Hypsibioidea</taxon>
        <taxon>Ramazzottiidae</taxon>
        <taxon>Ramazzottius</taxon>
    </lineage>
</organism>
<feature type="region of interest" description="Disordered" evidence="1">
    <location>
        <begin position="90"/>
        <end position="113"/>
    </location>
</feature>
<gene>
    <name evidence="3" type="primary">RvY_06687</name>
    <name evidence="3" type="synonym">RvY_06687.2</name>
    <name evidence="3" type="ORF">RvY_06687-2</name>
</gene>
<keyword evidence="4" id="KW-1185">Reference proteome</keyword>
<dbReference type="EMBL" id="BDGG01000003">
    <property type="protein sequence ID" value="GAU94997.1"/>
    <property type="molecule type" value="Genomic_DNA"/>
</dbReference>
<feature type="transmembrane region" description="Helical" evidence="2">
    <location>
        <begin position="43"/>
        <end position="64"/>
    </location>
</feature>
<keyword evidence="2" id="KW-0472">Membrane</keyword>
<dbReference type="Proteomes" id="UP000186922">
    <property type="component" value="Unassembled WGS sequence"/>
</dbReference>
<protein>
    <submittedName>
        <fullName evidence="3">Uncharacterized protein</fullName>
    </submittedName>
</protein>
<sequence length="128" mass="14220">MPDNIMRIALIVNVSGNQLPVPDKWSCFVSTPTEWMNSLYKSLAAQVASSLTLMAIFFPMASTWRRYSRKSSTRTTPSWPSLVASARMKSSWPMKKASSSSAQSATKPRPSGMHLWEKSTCDVLVNVC</sequence>
<name>A0A1D1V5N8_RAMVA</name>
<keyword evidence="2" id="KW-0812">Transmembrane</keyword>
<evidence type="ECO:0000313" key="4">
    <source>
        <dbReference type="Proteomes" id="UP000186922"/>
    </source>
</evidence>
<keyword evidence="2" id="KW-1133">Transmembrane helix</keyword>
<comment type="caution">
    <text evidence="3">The sequence shown here is derived from an EMBL/GenBank/DDBJ whole genome shotgun (WGS) entry which is preliminary data.</text>
</comment>
<feature type="compositionally biased region" description="Low complexity" evidence="1">
    <location>
        <begin position="90"/>
        <end position="105"/>
    </location>
</feature>
<evidence type="ECO:0000256" key="2">
    <source>
        <dbReference type="SAM" id="Phobius"/>
    </source>
</evidence>
<proteinExistence type="predicted"/>